<evidence type="ECO:0000313" key="2">
    <source>
        <dbReference type="Proteomes" id="UP001497535"/>
    </source>
</evidence>
<evidence type="ECO:0000313" key="1">
    <source>
        <dbReference type="EMBL" id="CAK5084673.1"/>
    </source>
</evidence>
<sequence>MDAATEPLKEKRFASVDEVETLREHNSTKTSMQHRPESLKLMAMREQGGGSTSDISRKTSNKTKGSESAKTLDTRPPVIALHPPAGIRRSKRRPHSQKHQSSVRKNQKTNKPTKRGADFTRLTCSYCGARLESFDEETLSLCCVALCTFLQRVPSLAAPLLQRTLLCTARFIDIPQFPWHESNIFVPGNAKSAAKQLIRIILHQLSGSGIALQLFNLHIQADELYSFWSKIALSLVDFTELNPVAFLQNLLEDIADGWPIKVTRILHNLATYIQYVPTEALSNWAAVVALIDGLYRRMHTQLVSEATSNLAAVSNAAQSVQNQFINNQQKQFRSELAILIMSRVLRVQGLATIKGAVQAIEAFAKWLVEMLHKCPVELCDLLAVCTACNRGMIRERDKQILTRSVVAELLSALKFKCELAEENYLTIVRMVLQDFGEPLGDDWIYTPNSGGENEEVNENQNNRKFSSFSYWKNNSQQQQTDQFNTGAAEAIRPHVPELLEFISDMHVLAKLKKQSASNSDRVGGDLKAGLAEVVALEMSRPSVRDSRTVMRFIPWLYSPPSLAQALPGQFSESVANVRVLAWILLGSLHARGVNGFSSNFQQFQQQQQTNINQNICLPVPIACSSQMADYINFVLAGFADQSKQSVVHMSALFHAFHLCQLWTIYCEQTATSSRSEEMVAKTMQQLLDFWARVTPAILQLLSHSKVLADMVNLHFVNTLQALQQFNSAVLCQLYPMWEPVLTVQHAHVPRKLRLKFESVEAQACFFFENFKKKFFLF</sequence>
<comment type="caution">
    <text evidence="1">The sequence shown here is derived from an EMBL/GenBank/DDBJ whole genome shotgun (WGS) entry which is preliminary data.</text>
</comment>
<proteinExistence type="predicted"/>
<keyword evidence="2" id="KW-1185">Reference proteome</keyword>
<gene>
    <name evidence="1" type="ORF">MENTE1834_LOCUS32073</name>
</gene>
<protein>
    <submittedName>
        <fullName evidence="1">Uncharacterized protein</fullName>
    </submittedName>
</protein>
<name>A0ACB1A0P6_MELEN</name>
<dbReference type="Proteomes" id="UP001497535">
    <property type="component" value="Unassembled WGS sequence"/>
</dbReference>
<organism evidence="1 2">
    <name type="scientific">Meloidogyne enterolobii</name>
    <name type="common">Root-knot nematode worm</name>
    <name type="synonym">Meloidogyne mayaguensis</name>
    <dbReference type="NCBI Taxonomy" id="390850"/>
    <lineage>
        <taxon>Eukaryota</taxon>
        <taxon>Metazoa</taxon>
        <taxon>Ecdysozoa</taxon>
        <taxon>Nematoda</taxon>
        <taxon>Chromadorea</taxon>
        <taxon>Rhabditida</taxon>
        <taxon>Tylenchina</taxon>
        <taxon>Tylenchomorpha</taxon>
        <taxon>Tylenchoidea</taxon>
        <taxon>Meloidogynidae</taxon>
        <taxon>Meloidogyninae</taxon>
        <taxon>Meloidogyne</taxon>
    </lineage>
</organism>
<reference evidence="1" key="1">
    <citation type="submission" date="2023-11" db="EMBL/GenBank/DDBJ databases">
        <authorList>
            <person name="Poullet M."/>
        </authorList>
    </citation>
    <scope>NUCLEOTIDE SEQUENCE</scope>
    <source>
        <strain evidence="1">E1834</strain>
    </source>
</reference>
<dbReference type="EMBL" id="CAVMJV010000054">
    <property type="protein sequence ID" value="CAK5084673.1"/>
    <property type="molecule type" value="Genomic_DNA"/>
</dbReference>
<accession>A0ACB1A0P6</accession>